<evidence type="ECO:0008006" key="3">
    <source>
        <dbReference type="Google" id="ProtNLM"/>
    </source>
</evidence>
<evidence type="ECO:0000313" key="2">
    <source>
        <dbReference type="Proteomes" id="UP000672657"/>
    </source>
</evidence>
<protein>
    <recommendedName>
        <fullName evidence="3">DUF72 domain-containing protein</fullName>
    </recommendedName>
</protein>
<dbReference type="PANTHER" id="PTHR30348">
    <property type="entry name" value="UNCHARACTERIZED PROTEIN YECE"/>
    <property type="match status" value="1"/>
</dbReference>
<gene>
    <name evidence="1" type="ORF">LMG26411_03645</name>
</gene>
<evidence type="ECO:0000313" key="1">
    <source>
        <dbReference type="EMBL" id="CAG2149921.1"/>
    </source>
</evidence>
<sequence length="296" mass="32949">MATRTSHDGSGKAPLIRVGIGGWTYAPWRDNFYPAGLAQTRELEYASRHLTAIEINSTYHGTQKRTSFAKWRDETPDDFVFSVKASRFATNRRVLAESGESIARFIDSGIAELGPKLGPLVWQFAPTKQFDAEDFEAFLQLLPDSVEGVKLRHVLEVRHDSFLSPDYLKLARKYKAATVYTDSPKFPSMADLSGDFVYARLMDSSEKLTTGYGPKALDAWAEHARTWAAGKAPANLEQLEDKQPAAKRREVFIFFINGAKERAPAAAQALLSRLGWEPQEQVPAKVPAKASAKKRA</sequence>
<dbReference type="Proteomes" id="UP000672657">
    <property type="component" value="Unassembled WGS sequence"/>
</dbReference>
<dbReference type="InterPro" id="IPR002763">
    <property type="entry name" value="DUF72"/>
</dbReference>
<comment type="caution">
    <text evidence="1">The sequence shown here is derived from an EMBL/GenBank/DDBJ whole genome shotgun (WGS) entry which is preliminary data.</text>
</comment>
<dbReference type="PANTHER" id="PTHR30348:SF4">
    <property type="entry name" value="DUF72 DOMAIN-CONTAINING PROTEIN"/>
    <property type="match status" value="1"/>
</dbReference>
<name>A0ABM8TJ98_9BURK</name>
<dbReference type="InterPro" id="IPR036520">
    <property type="entry name" value="UPF0759_sf"/>
</dbReference>
<keyword evidence="2" id="KW-1185">Reference proteome</keyword>
<accession>A0ABM8TJ98</accession>
<dbReference type="SUPFAM" id="SSF117396">
    <property type="entry name" value="TM1631-like"/>
    <property type="match status" value="1"/>
</dbReference>
<organism evidence="1 2">
    <name type="scientific">Cupriavidus numazuensis</name>
    <dbReference type="NCBI Taxonomy" id="221992"/>
    <lineage>
        <taxon>Bacteria</taxon>
        <taxon>Pseudomonadati</taxon>
        <taxon>Pseudomonadota</taxon>
        <taxon>Betaproteobacteria</taxon>
        <taxon>Burkholderiales</taxon>
        <taxon>Burkholderiaceae</taxon>
        <taxon>Cupriavidus</taxon>
    </lineage>
</organism>
<dbReference type="EMBL" id="CAJPVI010000021">
    <property type="protein sequence ID" value="CAG2149921.1"/>
    <property type="molecule type" value="Genomic_DNA"/>
</dbReference>
<dbReference type="Pfam" id="PF01904">
    <property type="entry name" value="DUF72"/>
    <property type="match status" value="1"/>
</dbReference>
<dbReference type="Gene3D" id="3.20.20.410">
    <property type="entry name" value="Protein of unknown function UPF0759"/>
    <property type="match status" value="1"/>
</dbReference>
<dbReference type="RefSeq" id="WP_211954655.1">
    <property type="nucleotide sequence ID" value="NZ_CAJPVI010000021.1"/>
</dbReference>
<reference evidence="1 2" key="1">
    <citation type="submission" date="2021-03" db="EMBL/GenBank/DDBJ databases">
        <authorList>
            <person name="Peeters C."/>
        </authorList>
    </citation>
    <scope>NUCLEOTIDE SEQUENCE [LARGE SCALE GENOMIC DNA]</scope>
    <source>
        <strain evidence="1 2">LMG 26411</strain>
    </source>
</reference>
<proteinExistence type="predicted"/>